<dbReference type="Proteomes" id="UP000826014">
    <property type="component" value="Chromosome"/>
</dbReference>
<keyword evidence="2" id="KW-1185">Reference proteome</keyword>
<organism evidence="1 2">
    <name type="scientific">Candidatus Rhabdochlamydia oedothoracis</name>
    <dbReference type="NCBI Taxonomy" id="2720720"/>
    <lineage>
        <taxon>Bacteria</taxon>
        <taxon>Pseudomonadati</taxon>
        <taxon>Chlamydiota</taxon>
        <taxon>Chlamydiia</taxon>
        <taxon>Parachlamydiales</taxon>
        <taxon>Candidatus Rhabdochlamydiaceae</taxon>
        <taxon>Candidatus Rhabdochlamydia</taxon>
    </lineage>
</organism>
<name>A0ABX8V6W0_9BACT</name>
<protein>
    <submittedName>
        <fullName evidence="1">Uncharacterized protein</fullName>
    </submittedName>
</protein>
<reference evidence="1 2" key="1">
    <citation type="journal article" date="2022" name="bioRxiv">
        <title>Ecology and evolution of chlamydial symbionts of arthropods.</title>
        <authorList>
            <person name="Halter T."/>
            <person name="Koestlbacher S."/>
            <person name="Collingro A."/>
            <person name="Sixt B.S."/>
            <person name="Toenshoff E.R."/>
            <person name="Hendrickx F."/>
            <person name="Kostanjsek R."/>
            <person name="Horn M."/>
        </authorList>
    </citation>
    <scope>NUCLEOTIDE SEQUENCE [LARGE SCALE GENOMIC DNA]</scope>
    <source>
        <strain evidence="1">W744xW776</strain>
    </source>
</reference>
<evidence type="ECO:0000313" key="1">
    <source>
        <dbReference type="EMBL" id="QYF49190.1"/>
    </source>
</evidence>
<proteinExistence type="predicted"/>
<gene>
    <name evidence="1" type="ORF">RHABOEDO_001480</name>
</gene>
<accession>A0ABX8V6W0</accession>
<sequence>MEGFIHSSSIMMHCFVASCRKDYLLDLVGAKGILHA</sequence>
<dbReference type="EMBL" id="CP075587">
    <property type="protein sequence ID" value="QYF49190.1"/>
    <property type="molecule type" value="Genomic_DNA"/>
</dbReference>
<evidence type="ECO:0000313" key="2">
    <source>
        <dbReference type="Proteomes" id="UP000826014"/>
    </source>
</evidence>